<evidence type="ECO:0000313" key="1">
    <source>
        <dbReference type="EMBL" id="JAH56843.1"/>
    </source>
</evidence>
<organism evidence="1">
    <name type="scientific">Anguilla anguilla</name>
    <name type="common">European freshwater eel</name>
    <name type="synonym">Muraena anguilla</name>
    <dbReference type="NCBI Taxonomy" id="7936"/>
    <lineage>
        <taxon>Eukaryota</taxon>
        <taxon>Metazoa</taxon>
        <taxon>Chordata</taxon>
        <taxon>Craniata</taxon>
        <taxon>Vertebrata</taxon>
        <taxon>Euteleostomi</taxon>
        <taxon>Actinopterygii</taxon>
        <taxon>Neopterygii</taxon>
        <taxon>Teleostei</taxon>
        <taxon>Anguilliformes</taxon>
        <taxon>Anguillidae</taxon>
        <taxon>Anguilla</taxon>
    </lineage>
</organism>
<sequence>MHLCVPIHLTMTDFNYSQNISQFSFYLCYCQCAC</sequence>
<dbReference type="EMBL" id="GBXM01051734">
    <property type="protein sequence ID" value="JAH56843.1"/>
    <property type="molecule type" value="Transcribed_RNA"/>
</dbReference>
<proteinExistence type="predicted"/>
<reference evidence="1" key="2">
    <citation type="journal article" date="2015" name="Fish Shellfish Immunol.">
        <title>Early steps in the European eel (Anguilla anguilla)-Vibrio vulnificus interaction in the gills: Role of the RtxA13 toxin.</title>
        <authorList>
            <person name="Callol A."/>
            <person name="Pajuelo D."/>
            <person name="Ebbesson L."/>
            <person name="Teles M."/>
            <person name="MacKenzie S."/>
            <person name="Amaro C."/>
        </authorList>
    </citation>
    <scope>NUCLEOTIDE SEQUENCE</scope>
</reference>
<name>A0A0E9TVV4_ANGAN</name>
<protein>
    <submittedName>
        <fullName evidence="1">Uncharacterized protein</fullName>
    </submittedName>
</protein>
<dbReference type="AlphaFoldDB" id="A0A0E9TVV4"/>
<reference evidence="1" key="1">
    <citation type="submission" date="2014-11" db="EMBL/GenBank/DDBJ databases">
        <authorList>
            <person name="Amaro Gonzalez C."/>
        </authorList>
    </citation>
    <scope>NUCLEOTIDE SEQUENCE</scope>
</reference>
<accession>A0A0E9TVV4</accession>